<dbReference type="InterPro" id="IPR006149">
    <property type="entry name" value="EB_dom"/>
</dbReference>
<accession>A0A914XQL0</accession>
<evidence type="ECO:0000259" key="2">
    <source>
        <dbReference type="Pfam" id="PF01683"/>
    </source>
</evidence>
<keyword evidence="3" id="KW-1185">Reference proteome</keyword>
<evidence type="ECO:0000313" key="3">
    <source>
        <dbReference type="Proteomes" id="UP000887566"/>
    </source>
</evidence>
<keyword evidence="1" id="KW-0732">Signal</keyword>
<feature type="domain" description="EB" evidence="2">
    <location>
        <begin position="129"/>
        <end position="182"/>
    </location>
</feature>
<dbReference type="AlphaFoldDB" id="A0A914XQL0"/>
<feature type="chain" id="PRO_5037230701" evidence="1">
    <location>
        <begin position="26"/>
        <end position="306"/>
    </location>
</feature>
<feature type="signal peptide" evidence="1">
    <location>
        <begin position="1"/>
        <end position="25"/>
    </location>
</feature>
<name>A0A914XQL0_9BILA</name>
<organism evidence="3 4">
    <name type="scientific">Plectus sambesii</name>
    <dbReference type="NCBI Taxonomy" id="2011161"/>
    <lineage>
        <taxon>Eukaryota</taxon>
        <taxon>Metazoa</taxon>
        <taxon>Ecdysozoa</taxon>
        <taxon>Nematoda</taxon>
        <taxon>Chromadorea</taxon>
        <taxon>Plectida</taxon>
        <taxon>Plectina</taxon>
        <taxon>Plectoidea</taxon>
        <taxon>Plectidae</taxon>
        <taxon>Plectus</taxon>
    </lineage>
</organism>
<dbReference type="WBParaSite" id="PSAMB.scaffold9066size5399.g32079.t1">
    <property type="protein sequence ID" value="PSAMB.scaffold9066size5399.g32079.t1"/>
    <property type="gene ID" value="PSAMB.scaffold9066size5399.g32079"/>
</dbReference>
<evidence type="ECO:0000256" key="1">
    <source>
        <dbReference type="SAM" id="SignalP"/>
    </source>
</evidence>
<reference evidence="4" key="1">
    <citation type="submission" date="2022-11" db="UniProtKB">
        <authorList>
            <consortium name="WormBaseParasite"/>
        </authorList>
    </citation>
    <scope>IDENTIFICATION</scope>
</reference>
<sequence>MTVAIRLTVVSLGVLLILQVSIVSGQVCELPIPDTCDTTVPYTRQNQPYGAPCTSLPGECAATLICRLGVCSCPDGNDFINNICAVAPGFGAPCTQGRCKSPVLCDATGYCNQCPAGFNSTGFGCTAACGVNDIRTENGCLPPVTAVGGQCQDSSQCQVGYSQCINFRCTCALGTQQIGNSCQPAIIRCPFGEAFKFQNGSVQSCKTVVCSATINRPAMEVSGCPFDYTCFRTSLQLDSGVCCPNEKPWCPIGEPLLDRSCNDSLIGQPLPPPPPSIFNTIQPVNGGIYNGADGRCPTKTHYCHRA</sequence>
<evidence type="ECO:0000313" key="4">
    <source>
        <dbReference type="WBParaSite" id="PSAMB.scaffold9066size5399.g32079.t1"/>
    </source>
</evidence>
<dbReference type="Proteomes" id="UP000887566">
    <property type="component" value="Unplaced"/>
</dbReference>
<dbReference type="Pfam" id="PF01683">
    <property type="entry name" value="EB"/>
    <property type="match status" value="1"/>
</dbReference>
<proteinExistence type="predicted"/>
<protein>
    <submittedName>
        <fullName evidence="4">EB domain-containing protein</fullName>
    </submittedName>
</protein>